<proteinExistence type="predicted"/>
<reference evidence="2 3" key="1">
    <citation type="submission" date="2019-05" db="EMBL/GenBank/DDBJ databases">
        <title>Draft Whole-Genome sequence of the green sulfur bacterium Prosthecochloris vibrioformis DSM 260.</title>
        <authorList>
            <person name="Meyer T.E."/>
            <person name="Kyndt J.A."/>
        </authorList>
    </citation>
    <scope>NUCLEOTIDE SEQUENCE [LARGE SCALE GENOMIC DNA]</scope>
    <source>
        <strain evidence="2 3">DSM 260</strain>
    </source>
</reference>
<evidence type="ECO:0000313" key="3">
    <source>
        <dbReference type="Proteomes" id="UP000309544"/>
    </source>
</evidence>
<comment type="caution">
    <text evidence="2">The sequence shown here is derived from an EMBL/GenBank/DDBJ whole genome shotgun (WGS) entry which is preliminary data.</text>
</comment>
<feature type="domain" description="Mannose-1-phosphate guanyltransferase C-terminal" evidence="1">
    <location>
        <begin position="232"/>
        <end position="290"/>
    </location>
</feature>
<dbReference type="InterPro" id="IPR011004">
    <property type="entry name" value="Trimer_LpxA-like_sf"/>
</dbReference>
<evidence type="ECO:0000313" key="2">
    <source>
        <dbReference type="EMBL" id="TNJ37016.1"/>
    </source>
</evidence>
<name>A0A5C4S0J3_PROVB</name>
<dbReference type="Gene3D" id="2.160.10.10">
    <property type="entry name" value="Hexapeptide repeat proteins"/>
    <property type="match status" value="1"/>
</dbReference>
<accession>A0A5C4S0J3</accession>
<gene>
    <name evidence="2" type="ORF">FGF68_05435</name>
</gene>
<evidence type="ECO:0000259" key="1">
    <source>
        <dbReference type="Pfam" id="PF25087"/>
    </source>
</evidence>
<dbReference type="SUPFAM" id="SSF51161">
    <property type="entry name" value="Trimeric LpxA-like enzymes"/>
    <property type="match status" value="1"/>
</dbReference>
<keyword evidence="3" id="KW-1185">Reference proteome</keyword>
<dbReference type="Pfam" id="PF25087">
    <property type="entry name" value="GMPPB_C"/>
    <property type="match status" value="1"/>
</dbReference>
<dbReference type="SUPFAM" id="SSF53448">
    <property type="entry name" value="Nucleotide-diphospho-sugar transferases"/>
    <property type="match status" value="1"/>
</dbReference>
<sequence length="449" mass="50213">MTARRLLHRSIPSNQNKLEKARMKTLIIIRENAHSWLRDTFPGQHPLLVRICNKSFLEFLFDFSIIAGAREVRIVSDGDMAEIRDFCHDGGRWGLNISYATIQKSDTITQINNKNRRFYAAERIIVLDNLLFIEFNKNESYTEYLASSHVGMLLSNGQGSVYLDGADQQSILEQCGSSPHISIPELGSLPEYFRLSAEILRQGSRYILPGYSNEDGCYIGRNVVIHKGVEIKKPVIIGNNVQIMPGCVIGPEAVIGSTVIIDRESLVTGSIVMHNTFVGEQLEVKNKIASGNRLMDPATGASLQLVDAHLLSEITSEGTVYEGIVRRLVHVLAALLLFIAQLLPYLFLRPFVGEPVAGGTGHEHKTAQLFNRLSLDRFPQLFRVFSGSLRLIGSQPAVFRYAETEEWPENEMDARIVEQFCTLHSHPFGDIPLLLKALLNRKESKIAAS</sequence>
<dbReference type="InterPro" id="IPR056729">
    <property type="entry name" value="GMPPB_C"/>
</dbReference>
<dbReference type="AlphaFoldDB" id="A0A5C4S0J3"/>
<organism evidence="2 3">
    <name type="scientific">Prosthecochloris vibrioformis</name>
    <name type="common">Chlorobium vibrioforme</name>
    <dbReference type="NCBI Taxonomy" id="1098"/>
    <lineage>
        <taxon>Bacteria</taxon>
        <taxon>Pseudomonadati</taxon>
        <taxon>Chlorobiota</taxon>
        <taxon>Chlorobiia</taxon>
        <taxon>Chlorobiales</taxon>
        <taxon>Chlorobiaceae</taxon>
        <taxon>Prosthecochloris</taxon>
    </lineage>
</organism>
<dbReference type="Proteomes" id="UP000309544">
    <property type="component" value="Unassembled WGS sequence"/>
</dbReference>
<dbReference type="InterPro" id="IPR029044">
    <property type="entry name" value="Nucleotide-diphossugar_trans"/>
</dbReference>
<dbReference type="EMBL" id="VDCI01000003">
    <property type="protein sequence ID" value="TNJ37016.1"/>
    <property type="molecule type" value="Genomic_DNA"/>
</dbReference>
<protein>
    <submittedName>
        <fullName evidence="2">NDP-sugar synthase</fullName>
    </submittedName>
</protein>